<feature type="region of interest" description="Disordered" evidence="5">
    <location>
        <begin position="783"/>
        <end position="804"/>
    </location>
</feature>
<sequence length="853" mass="93974">MKFDQQLMNLLLSTLILLMHVCSNPGSTAVRYTDFLQLKQLNSNFNSIHLSFFAFNQTFSLELVKNNLLVVADSTLKIHNSLTKKNTLQLINAHPYQGKSSYLDDGSWARILFHKDPNSEASSDISKFIFEGAFSTSDGMYHITSVESYRISRRPGLDVDLVSPFERDEKHRNARLIIYKDTNNIHAHIPESVVNPTALESLSGCGYQSTEANFEAILKHRGLTQLPRTFKRQVNGTSGCKQATKKVLPMGVATDCTYTTAFGGPEKALLRILNNWNLASQVYEAAFNIQLMVVEVKILQSCGDGEDGEKLEWNVPCSRNFTINNRLSAFSQWRGLKSNDTAGLWHLMTQCNSGPQVGVAWLSMLCAKNQLQSGNQFVSGTGVSSIVPLEWKVVAHEIGHNFGAIHDCMSETCPTSCDTSSFSVACECCACTGCDCDGNYIMHPTDNSKLSEFSPCSIKYMCSNLALAVHNECLVNPEELKTVTTGICGNGVVEGTEECDCGLSCASDNCCDGNTCKFINGAKCDQLNDECCTQCQIKPFGVVCRESADVCTYQQTCDGKSSACAPSIVVPDTTPCGNNTTGAACASGVCTSRQEIQIIEAKLIVVQGSLQTVSDCGEPNSCSLSCATNSGKCLKLNGNFIDGTPCLAGGLCKNGVCTGTPILLSLEYYFQTQPLLAWPIAAIVALLLLTFIYCFVSTVCCRKKKKGSRSGNQYPFNNKKQSLAIYHPNDELNKENETLVNKSEGFLRQHQKEKLKYNQDEYHFRNEEKLPLNSLHNTYELQETNLGGNNYGSNFPPNEAHSHLQEGAPYSVDERSQNRNYNDSRYNANQQQYNPELNYASPTANKNPKNGYY</sequence>
<dbReference type="Pfam" id="PF13583">
    <property type="entry name" value="Reprolysin_4"/>
    <property type="match status" value="1"/>
</dbReference>
<evidence type="ECO:0000256" key="2">
    <source>
        <dbReference type="ARBA" id="ARBA00056552"/>
    </source>
</evidence>
<feature type="chain" id="PRO_5041963242" description="Disintegrin and metalloproteinase domain-containing protein B" evidence="7">
    <location>
        <begin position="24"/>
        <end position="853"/>
    </location>
</feature>
<keyword evidence="6" id="KW-1133">Transmembrane helix</keyword>
<dbReference type="InterPro" id="IPR001762">
    <property type="entry name" value="Disintegrin_dom"/>
</dbReference>
<organism evidence="10 11">
    <name type="scientific">Clydaea vesicula</name>
    <dbReference type="NCBI Taxonomy" id="447962"/>
    <lineage>
        <taxon>Eukaryota</taxon>
        <taxon>Fungi</taxon>
        <taxon>Fungi incertae sedis</taxon>
        <taxon>Chytridiomycota</taxon>
        <taxon>Chytridiomycota incertae sedis</taxon>
        <taxon>Chytridiomycetes</taxon>
        <taxon>Lobulomycetales</taxon>
        <taxon>Lobulomycetaceae</taxon>
        <taxon>Clydaea</taxon>
    </lineage>
</organism>
<evidence type="ECO:0000313" key="10">
    <source>
        <dbReference type="EMBL" id="KAJ3228030.1"/>
    </source>
</evidence>
<feature type="domain" description="Peptidase M12B" evidence="9">
    <location>
        <begin position="246"/>
        <end position="461"/>
    </location>
</feature>
<accession>A0AAD5UBD3</accession>
<dbReference type="InterPro" id="IPR051489">
    <property type="entry name" value="ADAM_Metalloproteinase"/>
</dbReference>
<dbReference type="GO" id="GO:0006509">
    <property type="term" value="P:membrane protein ectodomain proteolysis"/>
    <property type="evidence" value="ECO:0007669"/>
    <property type="project" value="TreeGrafter"/>
</dbReference>
<evidence type="ECO:0000256" key="5">
    <source>
        <dbReference type="SAM" id="MobiDB-lite"/>
    </source>
</evidence>
<dbReference type="PROSITE" id="PS50214">
    <property type="entry name" value="DISINTEGRIN_2"/>
    <property type="match status" value="1"/>
</dbReference>
<dbReference type="PROSITE" id="PS50215">
    <property type="entry name" value="ADAM_MEPRO"/>
    <property type="match status" value="1"/>
</dbReference>
<feature type="active site" evidence="4">
    <location>
        <position position="397"/>
    </location>
</feature>
<comment type="caution">
    <text evidence="10">The sequence shown here is derived from an EMBL/GenBank/DDBJ whole genome shotgun (WGS) entry which is preliminary data.</text>
</comment>
<protein>
    <recommendedName>
        <fullName evidence="3">Disintegrin and metalloproteinase domain-containing protein B</fullName>
    </recommendedName>
</protein>
<dbReference type="InterPro" id="IPR024079">
    <property type="entry name" value="MetalloPept_cat_dom_sf"/>
</dbReference>
<evidence type="ECO:0000256" key="3">
    <source>
        <dbReference type="ARBA" id="ARBA00074021"/>
    </source>
</evidence>
<feature type="binding site" evidence="4">
    <location>
        <position position="396"/>
    </location>
    <ligand>
        <name>Zn(2+)</name>
        <dbReference type="ChEBI" id="CHEBI:29105"/>
        <note>catalytic</note>
    </ligand>
</feature>
<feature type="compositionally biased region" description="Polar residues" evidence="5">
    <location>
        <begin position="783"/>
        <end position="796"/>
    </location>
</feature>
<evidence type="ECO:0000256" key="1">
    <source>
        <dbReference type="ARBA" id="ARBA00023157"/>
    </source>
</evidence>
<proteinExistence type="predicted"/>
<dbReference type="InterPro" id="IPR001590">
    <property type="entry name" value="Peptidase_M12B"/>
</dbReference>
<evidence type="ECO:0000313" key="11">
    <source>
        <dbReference type="Proteomes" id="UP001211065"/>
    </source>
</evidence>
<keyword evidence="6" id="KW-0812">Transmembrane</keyword>
<keyword evidence="11" id="KW-1185">Reference proteome</keyword>
<evidence type="ECO:0000256" key="6">
    <source>
        <dbReference type="SAM" id="Phobius"/>
    </source>
</evidence>
<dbReference type="EMBL" id="JADGJW010000007">
    <property type="protein sequence ID" value="KAJ3228030.1"/>
    <property type="molecule type" value="Genomic_DNA"/>
</dbReference>
<evidence type="ECO:0000259" key="8">
    <source>
        <dbReference type="PROSITE" id="PS50214"/>
    </source>
</evidence>
<evidence type="ECO:0000256" key="4">
    <source>
        <dbReference type="PROSITE-ProRule" id="PRU00276"/>
    </source>
</evidence>
<dbReference type="InterPro" id="IPR036436">
    <property type="entry name" value="Disintegrin_dom_sf"/>
</dbReference>
<comment type="caution">
    <text evidence="4">Lacks conserved residue(s) required for the propagation of feature annotation.</text>
</comment>
<evidence type="ECO:0000259" key="9">
    <source>
        <dbReference type="PROSITE" id="PS50215"/>
    </source>
</evidence>
<keyword evidence="1" id="KW-1015">Disulfide bond</keyword>
<evidence type="ECO:0000256" key="7">
    <source>
        <dbReference type="SAM" id="SignalP"/>
    </source>
</evidence>
<dbReference type="GO" id="GO:0004222">
    <property type="term" value="F:metalloendopeptidase activity"/>
    <property type="evidence" value="ECO:0007669"/>
    <property type="project" value="InterPro"/>
</dbReference>
<feature type="binding site" evidence="4">
    <location>
        <position position="400"/>
    </location>
    <ligand>
        <name>Zn(2+)</name>
        <dbReference type="ChEBI" id="CHEBI:29105"/>
        <note>catalytic</note>
    </ligand>
</feature>
<reference evidence="10" key="1">
    <citation type="submission" date="2020-05" db="EMBL/GenBank/DDBJ databases">
        <title>Phylogenomic resolution of chytrid fungi.</title>
        <authorList>
            <person name="Stajich J.E."/>
            <person name="Amses K."/>
            <person name="Simmons R."/>
            <person name="Seto K."/>
            <person name="Myers J."/>
            <person name="Bonds A."/>
            <person name="Quandt C.A."/>
            <person name="Barry K."/>
            <person name="Liu P."/>
            <person name="Grigoriev I."/>
            <person name="Longcore J.E."/>
            <person name="James T.Y."/>
        </authorList>
    </citation>
    <scope>NUCLEOTIDE SEQUENCE</scope>
    <source>
        <strain evidence="10">JEL0476</strain>
    </source>
</reference>
<name>A0AAD5UBD3_9FUNG</name>
<comment type="function">
    <text evidence="2">Probable zinc protease.</text>
</comment>
<keyword evidence="6" id="KW-0472">Membrane</keyword>
<dbReference type="SUPFAM" id="SSF57552">
    <property type="entry name" value="Blood coagulation inhibitor (disintegrin)"/>
    <property type="match status" value="1"/>
</dbReference>
<feature type="binding site" evidence="4">
    <location>
        <position position="406"/>
    </location>
    <ligand>
        <name>Zn(2+)</name>
        <dbReference type="ChEBI" id="CHEBI:29105"/>
        <note>catalytic</note>
    </ligand>
</feature>
<dbReference type="FunFam" id="4.10.70.10:FF:000003">
    <property type="entry name" value="Disintegrin and metalloproteinase domain-containing protein 17"/>
    <property type="match status" value="1"/>
</dbReference>
<dbReference type="PANTHER" id="PTHR45702:SF2">
    <property type="entry name" value="KUZBANIAN, ISOFORM A"/>
    <property type="match status" value="1"/>
</dbReference>
<dbReference type="Pfam" id="PF00200">
    <property type="entry name" value="Disintegrin"/>
    <property type="match status" value="1"/>
</dbReference>
<dbReference type="GO" id="GO:0046872">
    <property type="term" value="F:metal ion binding"/>
    <property type="evidence" value="ECO:0007669"/>
    <property type="project" value="UniProtKB-KW"/>
</dbReference>
<dbReference type="PANTHER" id="PTHR45702">
    <property type="entry name" value="ADAM10/ADAM17 METALLOPEPTIDASE FAMILY MEMBER"/>
    <property type="match status" value="1"/>
</dbReference>
<dbReference type="SMART" id="SM00050">
    <property type="entry name" value="DISIN"/>
    <property type="match status" value="1"/>
</dbReference>
<feature type="transmembrane region" description="Helical" evidence="6">
    <location>
        <begin position="675"/>
        <end position="696"/>
    </location>
</feature>
<keyword evidence="4" id="KW-0862">Zinc</keyword>
<keyword evidence="7" id="KW-0732">Signal</keyword>
<keyword evidence="4" id="KW-0479">Metal-binding</keyword>
<dbReference type="SUPFAM" id="SSF55486">
    <property type="entry name" value="Metalloproteases ('zincins'), catalytic domain"/>
    <property type="match status" value="1"/>
</dbReference>
<dbReference type="AlphaFoldDB" id="A0AAD5UBD3"/>
<dbReference type="Gene3D" id="4.10.70.10">
    <property type="entry name" value="Disintegrin domain"/>
    <property type="match status" value="1"/>
</dbReference>
<dbReference type="GO" id="GO:0005886">
    <property type="term" value="C:plasma membrane"/>
    <property type="evidence" value="ECO:0007669"/>
    <property type="project" value="TreeGrafter"/>
</dbReference>
<dbReference type="Gene3D" id="3.40.390.10">
    <property type="entry name" value="Collagenase (Catalytic Domain)"/>
    <property type="match status" value="1"/>
</dbReference>
<dbReference type="Proteomes" id="UP001211065">
    <property type="component" value="Unassembled WGS sequence"/>
</dbReference>
<gene>
    <name evidence="10" type="ORF">HK099_007311</name>
</gene>
<feature type="signal peptide" evidence="7">
    <location>
        <begin position="1"/>
        <end position="23"/>
    </location>
</feature>
<feature type="region of interest" description="Disordered" evidence="5">
    <location>
        <begin position="832"/>
        <end position="853"/>
    </location>
</feature>
<feature type="domain" description="Disintegrin" evidence="8">
    <location>
        <begin position="485"/>
        <end position="572"/>
    </location>
</feature>